<keyword evidence="1" id="KW-0812">Transmembrane</keyword>
<accession>A0ABP1QVA8</accession>
<feature type="transmembrane region" description="Helical" evidence="1">
    <location>
        <begin position="591"/>
        <end position="611"/>
    </location>
</feature>
<evidence type="ECO:0000313" key="2">
    <source>
        <dbReference type="EMBL" id="CAL8112273.1"/>
    </source>
</evidence>
<gene>
    <name evidence="2" type="ORF">ODALV1_LOCUS15570</name>
</gene>
<sequence length="954" mass="109022">MALANVGSSGAWSEIQNVILNHFKDSTVQLIPENGGKLTQTIFAKCIILHCVIITLDLHKLESKILNKTNELHKTDYLARQLIKEQTLVQNSNISMNQRYTLTDLVLISDFVFPTNGTIRNPILKTIPESLGIERNRKHPTIIISSLPNQPPAGFSKLTAWPVVTPVTSAILLFVDVSTNSLSIGFVPCTGYTATCKLLLPLLVPLAFKSVPVSATSSMKNLVAFWHQLNSDIRIETEAKRKRKRCPTFASYHRIPVSKFDFEHCKIYEAYFNLTILQLLSLFSAEKQIENFPQSIAETLNRTDYELISTELFLKTMHYSSKEQRMPKSLVDMYIDIVRQSYFISDIPENQIDSLQSLSHNNFTFMGFYARPGHNDSNSLHHILNDILGAGMSFKSFKFNRFVIICERDCFGEIGFFGQQTFIRKVPNQNNIGLRSLRFWFQREPLFSTVPFSKFLASFAQSGLYEFLVTRVVKLRKLKLLRSLKNPKAIKLSNGIETTKYPNDTFPRRICLLLVPYLLASLQVTHKQEPQINVSFSSYPYSKMLVASNLLKYVEENIHICDYFGGIPFKWNKEKNMLEAKSRFKLKLYGIRFYFALLYKFFVMFQVISTWKNVKMFVITHNVMFISSYILITTCAYAFYKNAHRIASLFNQMIEYELRHCKPGTVDLNNVKGTTLVICMVRMMSITGIFLPTFYHLDMIRNPCFPVYLGYWLSEQCQEGNLGQALSPTWSPVELGTKIGMSLLSYMNWNLLMTGIGFYLNVAVILSGHCIRSYIGQYGQNMRKRFAKQEVIKKDQLQQHTMAFRELQVIAIEYRELYSRTVVVATLLCGTVMQVVCLYNTITVLLKGSKGTDADGSLQIGLNLVYFWCTIVAACGIVVFMGILADVYSVAKNVHQEIASTVALKRSKWFCRFLRSCPILRIYLGGSNFLDELTPLTCEDFAIDQTVGLLLLKN</sequence>
<name>A0ABP1QVA8_9HEXA</name>
<feature type="transmembrane region" description="Helical" evidence="1">
    <location>
        <begin position="676"/>
        <end position="695"/>
    </location>
</feature>
<evidence type="ECO:0000256" key="1">
    <source>
        <dbReference type="SAM" id="Phobius"/>
    </source>
</evidence>
<feature type="transmembrane region" description="Helical" evidence="1">
    <location>
        <begin position="822"/>
        <end position="845"/>
    </location>
</feature>
<reference evidence="2 3" key="1">
    <citation type="submission" date="2024-08" db="EMBL/GenBank/DDBJ databases">
        <authorList>
            <person name="Cucini C."/>
            <person name="Frati F."/>
        </authorList>
    </citation>
    <scope>NUCLEOTIDE SEQUENCE [LARGE SCALE GENOMIC DNA]</scope>
</reference>
<proteinExistence type="predicted"/>
<keyword evidence="1" id="KW-0472">Membrane</keyword>
<keyword evidence="3" id="KW-1185">Reference proteome</keyword>
<dbReference type="EMBL" id="CAXLJM020000048">
    <property type="protein sequence ID" value="CAL8112273.1"/>
    <property type="molecule type" value="Genomic_DNA"/>
</dbReference>
<organism evidence="2 3">
    <name type="scientific">Orchesella dallaii</name>
    <dbReference type="NCBI Taxonomy" id="48710"/>
    <lineage>
        <taxon>Eukaryota</taxon>
        <taxon>Metazoa</taxon>
        <taxon>Ecdysozoa</taxon>
        <taxon>Arthropoda</taxon>
        <taxon>Hexapoda</taxon>
        <taxon>Collembola</taxon>
        <taxon>Entomobryomorpha</taxon>
        <taxon>Entomobryoidea</taxon>
        <taxon>Orchesellidae</taxon>
        <taxon>Orchesellinae</taxon>
        <taxon>Orchesella</taxon>
    </lineage>
</organism>
<feature type="transmembrane region" description="Helical" evidence="1">
    <location>
        <begin position="865"/>
        <end position="888"/>
    </location>
</feature>
<feature type="transmembrane region" description="Helical" evidence="1">
    <location>
        <begin position="617"/>
        <end position="640"/>
    </location>
</feature>
<feature type="transmembrane region" description="Helical" evidence="1">
    <location>
        <begin position="455"/>
        <end position="473"/>
    </location>
</feature>
<feature type="transmembrane region" description="Helical" evidence="1">
    <location>
        <begin position="751"/>
        <end position="775"/>
    </location>
</feature>
<keyword evidence="1" id="KW-1133">Transmembrane helix</keyword>
<comment type="caution">
    <text evidence="2">The sequence shown here is derived from an EMBL/GenBank/DDBJ whole genome shotgun (WGS) entry which is preliminary data.</text>
</comment>
<evidence type="ECO:0000313" key="3">
    <source>
        <dbReference type="Proteomes" id="UP001642540"/>
    </source>
</evidence>
<dbReference type="Proteomes" id="UP001642540">
    <property type="component" value="Unassembled WGS sequence"/>
</dbReference>
<protein>
    <submittedName>
        <fullName evidence="2">Uncharacterized protein</fullName>
    </submittedName>
</protein>